<protein>
    <submittedName>
        <fullName evidence="1">Uncharacterized protein</fullName>
    </submittedName>
</protein>
<evidence type="ECO:0000313" key="1">
    <source>
        <dbReference type="EMBL" id="KIO17337.1"/>
    </source>
</evidence>
<organism evidence="1 2">
    <name type="scientific">Tulasnella calospora MUT 4182</name>
    <dbReference type="NCBI Taxonomy" id="1051891"/>
    <lineage>
        <taxon>Eukaryota</taxon>
        <taxon>Fungi</taxon>
        <taxon>Dikarya</taxon>
        <taxon>Basidiomycota</taxon>
        <taxon>Agaricomycotina</taxon>
        <taxon>Agaricomycetes</taxon>
        <taxon>Cantharellales</taxon>
        <taxon>Tulasnellaceae</taxon>
        <taxon>Tulasnella</taxon>
    </lineage>
</organism>
<dbReference type="Proteomes" id="UP000054248">
    <property type="component" value="Unassembled WGS sequence"/>
</dbReference>
<keyword evidence="2" id="KW-1185">Reference proteome</keyword>
<dbReference type="OrthoDB" id="3366823at2759"/>
<name>A0A0C3L787_9AGAM</name>
<evidence type="ECO:0000313" key="2">
    <source>
        <dbReference type="Proteomes" id="UP000054248"/>
    </source>
</evidence>
<dbReference type="HOGENOM" id="CLU_2833057_0_0_1"/>
<accession>A0A0C3L787</accession>
<dbReference type="EMBL" id="KN823396">
    <property type="protein sequence ID" value="KIO17337.1"/>
    <property type="molecule type" value="Genomic_DNA"/>
</dbReference>
<dbReference type="AlphaFoldDB" id="A0A0C3L787"/>
<reference evidence="2" key="2">
    <citation type="submission" date="2015-01" db="EMBL/GenBank/DDBJ databases">
        <title>Evolutionary Origins and Diversification of the Mycorrhizal Mutualists.</title>
        <authorList>
            <consortium name="DOE Joint Genome Institute"/>
            <consortium name="Mycorrhizal Genomics Consortium"/>
            <person name="Kohler A."/>
            <person name="Kuo A."/>
            <person name="Nagy L.G."/>
            <person name="Floudas D."/>
            <person name="Copeland A."/>
            <person name="Barry K.W."/>
            <person name="Cichocki N."/>
            <person name="Veneault-Fourrey C."/>
            <person name="LaButti K."/>
            <person name="Lindquist E.A."/>
            <person name="Lipzen A."/>
            <person name="Lundell T."/>
            <person name="Morin E."/>
            <person name="Murat C."/>
            <person name="Riley R."/>
            <person name="Ohm R."/>
            <person name="Sun H."/>
            <person name="Tunlid A."/>
            <person name="Henrissat B."/>
            <person name="Grigoriev I.V."/>
            <person name="Hibbett D.S."/>
            <person name="Martin F."/>
        </authorList>
    </citation>
    <scope>NUCLEOTIDE SEQUENCE [LARGE SCALE GENOMIC DNA]</scope>
    <source>
        <strain evidence="2">MUT 4182</strain>
    </source>
</reference>
<reference evidence="1 2" key="1">
    <citation type="submission" date="2014-04" db="EMBL/GenBank/DDBJ databases">
        <authorList>
            <consortium name="DOE Joint Genome Institute"/>
            <person name="Kuo A."/>
            <person name="Girlanda M."/>
            <person name="Perotto S."/>
            <person name="Kohler A."/>
            <person name="Nagy L.G."/>
            <person name="Floudas D."/>
            <person name="Copeland A."/>
            <person name="Barry K.W."/>
            <person name="Cichocki N."/>
            <person name="Veneault-Fourrey C."/>
            <person name="LaButti K."/>
            <person name="Lindquist E.A."/>
            <person name="Lipzen A."/>
            <person name="Lundell T."/>
            <person name="Morin E."/>
            <person name="Murat C."/>
            <person name="Sun H."/>
            <person name="Tunlid A."/>
            <person name="Henrissat B."/>
            <person name="Grigoriev I.V."/>
            <person name="Hibbett D.S."/>
            <person name="Martin F."/>
            <person name="Nordberg H.P."/>
            <person name="Cantor M.N."/>
            <person name="Hua S.X."/>
        </authorList>
    </citation>
    <scope>NUCLEOTIDE SEQUENCE [LARGE SCALE GENOMIC DNA]</scope>
    <source>
        <strain evidence="1 2">MUT 4182</strain>
    </source>
</reference>
<gene>
    <name evidence="1" type="ORF">M407DRAFT_246780</name>
</gene>
<sequence>MACYWPLMTNVPWGSLLLASRLHHSEGIAPILAAAGEAWSAIQPDPTISYLSNLTALFQSQPKLPR</sequence>
<proteinExistence type="predicted"/>